<evidence type="ECO:0000256" key="3">
    <source>
        <dbReference type="ARBA" id="ARBA00022679"/>
    </source>
</evidence>
<dbReference type="OrthoDB" id="9774600at2"/>
<dbReference type="EMBL" id="VOBR01000066">
    <property type="protein sequence ID" value="TWP43382.1"/>
    <property type="molecule type" value="Genomic_DNA"/>
</dbReference>
<comment type="similarity">
    <text evidence="7">Belongs to the glycosyltransferase 87 family.</text>
</comment>
<keyword evidence="2" id="KW-1003">Cell membrane</keyword>
<dbReference type="Proteomes" id="UP000316639">
    <property type="component" value="Unassembled WGS sequence"/>
</dbReference>
<dbReference type="Pfam" id="PF09594">
    <property type="entry name" value="GT87"/>
    <property type="match status" value="1"/>
</dbReference>
<feature type="transmembrane region" description="Helical" evidence="8">
    <location>
        <begin position="171"/>
        <end position="191"/>
    </location>
</feature>
<feature type="transmembrane region" description="Helical" evidence="8">
    <location>
        <begin position="80"/>
        <end position="107"/>
    </location>
</feature>
<evidence type="ECO:0000256" key="5">
    <source>
        <dbReference type="ARBA" id="ARBA00022989"/>
    </source>
</evidence>
<keyword evidence="4 8" id="KW-0812">Transmembrane</keyword>
<dbReference type="GO" id="GO:0016758">
    <property type="term" value="F:hexosyltransferase activity"/>
    <property type="evidence" value="ECO:0007669"/>
    <property type="project" value="InterPro"/>
</dbReference>
<evidence type="ECO:0000256" key="4">
    <source>
        <dbReference type="ARBA" id="ARBA00022692"/>
    </source>
</evidence>
<feature type="transmembrane region" description="Helical" evidence="8">
    <location>
        <begin position="286"/>
        <end position="304"/>
    </location>
</feature>
<dbReference type="GO" id="GO:0005886">
    <property type="term" value="C:plasma membrane"/>
    <property type="evidence" value="ECO:0007669"/>
    <property type="project" value="UniProtKB-SubCell"/>
</dbReference>
<dbReference type="AlphaFoldDB" id="A0A563EEG4"/>
<dbReference type="InterPro" id="IPR018584">
    <property type="entry name" value="GT87"/>
</dbReference>
<evidence type="ECO:0000256" key="2">
    <source>
        <dbReference type="ARBA" id="ARBA00022475"/>
    </source>
</evidence>
<feature type="transmembrane region" description="Helical" evidence="8">
    <location>
        <begin position="21"/>
        <end position="39"/>
    </location>
</feature>
<keyword evidence="6 8" id="KW-0472">Membrane</keyword>
<feature type="transmembrane region" description="Helical" evidence="8">
    <location>
        <begin position="353"/>
        <end position="375"/>
    </location>
</feature>
<proteinExistence type="inferred from homology"/>
<comment type="caution">
    <text evidence="9">The sequence shown here is derived from an EMBL/GenBank/DDBJ whole genome shotgun (WGS) entry which is preliminary data.</text>
</comment>
<evidence type="ECO:0000256" key="6">
    <source>
        <dbReference type="ARBA" id="ARBA00023136"/>
    </source>
</evidence>
<sequence length="393" mass="42919">MGIRFSGGALPKTGKRAQIVVRCWLFVVAAVTAIVLIRYGSGLLDLRVYQVGGEQWLNDKPLYLDGFPGPLGLPFTYPPFAAILFSAVALLPWGLTVALWTIAGLLLFSSACLAAAWHIPQRTIVIGLGVASGCLVLEPVRQSLELGQINLVLIGLVALDCLLPRTPWPRGMLIGIAAAIKLTPAIFILFFLPRRQWQPAVTAVLTFVGCAVIGWALAPKDTAQFWLHSMLDPGRVGGLAYTGNQSLKGLLFRLGIDKPLWALLCLAVVALTWFVVARTRRDGDELAALLAVATAGLLVSPVSWSHHWVWIGPALILLYAHARKALIPAAIVFAIGPHWLLPNTGDQELRWSWWQHVVGNSYVWLGLALLVFLFVKHRKPSINRRIDAVVQTT</sequence>
<evidence type="ECO:0000256" key="7">
    <source>
        <dbReference type="ARBA" id="ARBA00024033"/>
    </source>
</evidence>
<comment type="subcellular location">
    <subcellularLocation>
        <location evidence="1">Cell membrane</location>
        <topology evidence="1">Multi-pass membrane protein</topology>
    </subcellularLocation>
</comment>
<evidence type="ECO:0000256" key="8">
    <source>
        <dbReference type="SAM" id="Phobius"/>
    </source>
</evidence>
<gene>
    <name evidence="9" type="ORF">FKR81_42570</name>
</gene>
<evidence type="ECO:0000256" key="1">
    <source>
        <dbReference type="ARBA" id="ARBA00004651"/>
    </source>
</evidence>
<protein>
    <submittedName>
        <fullName evidence="9">DUF2029 domain-containing protein</fullName>
    </submittedName>
</protein>
<organism evidence="9 10">
    <name type="scientific">Lentzea tibetensis</name>
    <dbReference type="NCBI Taxonomy" id="2591470"/>
    <lineage>
        <taxon>Bacteria</taxon>
        <taxon>Bacillati</taxon>
        <taxon>Actinomycetota</taxon>
        <taxon>Actinomycetes</taxon>
        <taxon>Pseudonocardiales</taxon>
        <taxon>Pseudonocardiaceae</taxon>
        <taxon>Lentzea</taxon>
    </lineage>
</organism>
<keyword evidence="10" id="KW-1185">Reference proteome</keyword>
<accession>A0A563EEG4</accession>
<evidence type="ECO:0000313" key="10">
    <source>
        <dbReference type="Proteomes" id="UP000316639"/>
    </source>
</evidence>
<feature type="transmembrane region" description="Helical" evidence="8">
    <location>
        <begin position="197"/>
        <end position="218"/>
    </location>
</feature>
<reference evidence="9 10" key="1">
    <citation type="submission" date="2019-07" db="EMBL/GenBank/DDBJ databases">
        <title>Lentzea xizangensis sp. nov., isolated from Qinghai-Tibetan Plateau Soils.</title>
        <authorList>
            <person name="Huang J."/>
        </authorList>
    </citation>
    <scope>NUCLEOTIDE SEQUENCE [LARGE SCALE GENOMIC DNA]</scope>
    <source>
        <strain evidence="9 10">FXJ1.1311</strain>
    </source>
</reference>
<name>A0A563EEG4_9PSEU</name>
<keyword evidence="3" id="KW-0808">Transferase</keyword>
<evidence type="ECO:0000313" key="9">
    <source>
        <dbReference type="EMBL" id="TWP43382.1"/>
    </source>
</evidence>
<keyword evidence="5 8" id="KW-1133">Transmembrane helix</keyword>
<feature type="transmembrane region" description="Helical" evidence="8">
    <location>
        <begin position="260"/>
        <end position="280"/>
    </location>
</feature>